<feature type="transmembrane region" description="Helical" evidence="2">
    <location>
        <begin position="79"/>
        <end position="96"/>
    </location>
</feature>
<reference evidence="4 5" key="1">
    <citation type="submission" date="2016-10" db="EMBL/GenBank/DDBJ databases">
        <authorList>
            <person name="de Groot N.N."/>
        </authorList>
    </citation>
    <scope>NUCLEOTIDE SEQUENCE [LARGE SCALE GENOMIC DNA]</scope>
    <source>
        <strain evidence="4 5">CGMCC 1.7031</strain>
    </source>
</reference>
<sequence length="162" mass="18339">MENHSKHGQEGMHHYRKLLIMTILSFIAMYILMYAMVDRLDNVIPNVNQFYMAGLMTMPMVIIELLVMGAMYKNRKANVTIIAASAIALVAFFFAIRTQALVGDKEFLKSMIPHHAAAILMVKEAELSDPEIQELAKNIISSQQAEIEQMKAKIQELENSKP</sequence>
<keyword evidence="1" id="KW-0175">Coiled coil</keyword>
<evidence type="ECO:0000313" key="5">
    <source>
        <dbReference type="Proteomes" id="UP000199354"/>
    </source>
</evidence>
<protein>
    <recommendedName>
        <fullName evidence="3">DUF305 domain-containing protein</fullName>
    </recommendedName>
</protein>
<keyword evidence="5" id="KW-1185">Reference proteome</keyword>
<evidence type="ECO:0000256" key="2">
    <source>
        <dbReference type="SAM" id="Phobius"/>
    </source>
</evidence>
<dbReference type="Gene3D" id="1.20.1260.10">
    <property type="match status" value="1"/>
</dbReference>
<dbReference type="InterPro" id="IPR005183">
    <property type="entry name" value="DUF305_CopM-like"/>
</dbReference>
<evidence type="ECO:0000256" key="1">
    <source>
        <dbReference type="SAM" id="Coils"/>
    </source>
</evidence>
<keyword evidence="2" id="KW-0472">Membrane</keyword>
<feature type="transmembrane region" description="Helical" evidence="2">
    <location>
        <begin position="18"/>
        <end position="37"/>
    </location>
</feature>
<dbReference type="Proteomes" id="UP000199354">
    <property type="component" value="Unassembled WGS sequence"/>
</dbReference>
<dbReference type="AlphaFoldDB" id="A0A1G5EM50"/>
<accession>A0A1G5EM50</accession>
<feature type="coiled-coil region" evidence="1">
    <location>
        <begin position="133"/>
        <end position="160"/>
    </location>
</feature>
<organism evidence="4 5">
    <name type="scientific">Flavobacterium caeni</name>
    <dbReference type="NCBI Taxonomy" id="490189"/>
    <lineage>
        <taxon>Bacteria</taxon>
        <taxon>Pseudomonadati</taxon>
        <taxon>Bacteroidota</taxon>
        <taxon>Flavobacteriia</taxon>
        <taxon>Flavobacteriales</taxon>
        <taxon>Flavobacteriaceae</taxon>
        <taxon>Flavobacterium</taxon>
    </lineage>
</organism>
<dbReference type="InterPro" id="IPR012347">
    <property type="entry name" value="Ferritin-like"/>
</dbReference>
<dbReference type="Pfam" id="PF03713">
    <property type="entry name" value="DUF305"/>
    <property type="match status" value="1"/>
</dbReference>
<evidence type="ECO:0000259" key="3">
    <source>
        <dbReference type="Pfam" id="PF03713"/>
    </source>
</evidence>
<dbReference type="EMBL" id="FMVF01000004">
    <property type="protein sequence ID" value="SCY28032.1"/>
    <property type="molecule type" value="Genomic_DNA"/>
</dbReference>
<proteinExistence type="predicted"/>
<dbReference type="SUPFAM" id="SSF81321">
    <property type="entry name" value="Family A G protein-coupled receptor-like"/>
    <property type="match status" value="1"/>
</dbReference>
<keyword evidence="2" id="KW-0812">Transmembrane</keyword>
<dbReference type="RefSeq" id="WP_091141288.1">
    <property type="nucleotide sequence ID" value="NZ_FMVF01000004.1"/>
</dbReference>
<dbReference type="STRING" id="490189.SAMN02927903_01104"/>
<keyword evidence="2" id="KW-1133">Transmembrane helix</keyword>
<evidence type="ECO:0000313" key="4">
    <source>
        <dbReference type="EMBL" id="SCY28032.1"/>
    </source>
</evidence>
<feature type="domain" description="DUF305" evidence="3">
    <location>
        <begin position="104"/>
        <end position="152"/>
    </location>
</feature>
<dbReference type="OrthoDB" id="517560at2"/>
<name>A0A1G5EM50_9FLAO</name>
<gene>
    <name evidence="4" type="ORF">SAMN02927903_01104</name>
</gene>
<feature type="transmembrane region" description="Helical" evidence="2">
    <location>
        <begin position="49"/>
        <end position="67"/>
    </location>
</feature>